<reference evidence="1 2" key="1">
    <citation type="submission" date="2017-07" db="EMBL/GenBank/DDBJ databases">
        <title>Draft Genome Sequences of Select Purple Nonsulfur Bacteria.</title>
        <authorList>
            <person name="Lasarre B."/>
            <person name="Mckinlay J.B."/>
        </authorList>
    </citation>
    <scope>NUCLEOTIDE SEQUENCE [LARGE SCALE GENOMIC DNA]</scope>
    <source>
        <strain evidence="1 2">DSM 5909</strain>
    </source>
</reference>
<accession>A0A327KBB5</accession>
<dbReference type="OrthoDB" id="8256609at2"/>
<gene>
    <name evidence="1" type="ORF">CH341_30900</name>
</gene>
<organism evidence="1 2">
    <name type="scientific">Rhodoplanes roseus</name>
    <dbReference type="NCBI Taxonomy" id="29409"/>
    <lineage>
        <taxon>Bacteria</taxon>
        <taxon>Pseudomonadati</taxon>
        <taxon>Pseudomonadota</taxon>
        <taxon>Alphaproteobacteria</taxon>
        <taxon>Hyphomicrobiales</taxon>
        <taxon>Nitrobacteraceae</taxon>
        <taxon>Rhodoplanes</taxon>
    </lineage>
</organism>
<comment type="caution">
    <text evidence="1">The sequence shown here is derived from an EMBL/GenBank/DDBJ whole genome shotgun (WGS) entry which is preliminary data.</text>
</comment>
<evidence type="ECO:0000313" key="2">
    <source>
        <dbReference type="Proteomes" id="UP000249130"/>
    </source>
</evidence>
<protein>
    <submittedName>
        <fullName evidence="1">Uncharacterized protein</fullName>
    </submittedName>
</protein>
<dbReference type="Proteomes" id="UP000249130">
    <property type="component" value="Unassembled WGS sequence"/>
</dbReference>
<keyword evidence="2" id="KW-1185">Reference proteome</keyword>
<dbReference type="EMBL" id="NPEX01000547">
    <property type="protein sequence ID" value="RAI35451.1"/>
    <property type="molecule type" value="Genomic_DNA"/>
</dbReference>
<sequence length="130" mass="14302">MYRAGPFDTIVRLSDGMVIPTDPANRDRQVFEQWVADGDTPLPAAVADDPVPAISKAQCLLWLLQLGKTEADVDAFLEAIPDPTDREIARIEWRHRPTFRHDHPLMVAAADAFGIQADQLPGAFRAASAL</sequence>
<proteinExistence type="predicted"/>
<evidence type="ECO:0000313" key="1">
    <source>
        <dbReference type="EMBL" id="RAI35451.1"/>
    </source>
</evidence>
<dbReference type="AlphaFoldDB" id="A0A327KBB5"/>
<name>A0A327KBB5_9BRAD</name>